<feature type="non-terminal residue" evidence="7">
    <location>
        <position position="244"/>
    </location>
</feature>
<dbReference type="InterPro" id="IPR039361">
    <property type="entry name" value="Cyclin"/>
</dbReference>
<dbReference type="CDD" id="cd20544">
    <property type="entry name" value="CYCLIN_AtCycD-like_rpt2"/>
    <property type="match status" value="1"/>
</dbReference>
<evidence type="ECO:0000259" key="6">
    <source>
        <dbReference type="SMART" id="SM00385"/>
    </source>
</evidence>
<dbReference type="SMART" id="SM00385">
    <property type="entry name" value="CYCLIN"/>
    <property type="match status" value="1"/>
</dbReference>
<dbReference type="PANTHER" id="PTHR10177">
    <property type="entry name" value="CYCLINS"/>
    <property type="match status" value="1"/>
</dbReference>
<reference evidence="7 8" key="1">
    <citation type="journal article" date="2013" name="BMC Genomics">
        <title>The miniature genome of a carnivorous plant Genlisea aurea contains a low number of genes and short non-coding sequences.</title>
        <authorList>
            <person name="Leushkin E.V."/>
            <person name="Sutormin R.A."/>
            <person name="Nabieva E.R."/>
            <person name="Penin A.A."/>
            <person name="Kondrashov A.S."/>
            <person name="Logacheva M.D."/>
        </authorList>
    </citation>
    <scope>NUCLEOTIDE SEQUENCE [LARGE SCALE GENOMIC DNA]</scope>
</reference>
<dbReference type="AlphaFoldDB" id="S8CSW9"/>
<dbReference type="PROSITE" id="PS00292">
    <property type="entry name" value="CYCLINS"/>
    <property type="match status" value="1"/>
</dbReference>
<dbReference type="GO" id="GO:0051301">
    <property type="term" value="P:cell division"/>
    <property type="evidence" value="ECO:0007669"/>
    <property type="project" value="UniProtKB-KW"/>
</dbReference>
<evidence type="ECO:0000313" key="7">
    <source>
        <dbReference type="EMBL" id="EPS70339.1"/>
    </source>
</evidence>
<comment type="caution">
    <text evidence="7">The sequence shown here is derived from an EMBL/GenBank/DDBJ whole genome shotgun (WGS) entry which is preliminary data.</text>
</comment>
<dbReference type="InterPro" id="IPR013763">
    <property type="entry name" value="Cyclin-like_dom"/>
</dbReference>
<dbReference type="InterPro" id="IPR036915">
    <property type="entry name" value="Cyclin-like_sf"/>
</dbReference>
<feature type="domain" description="Cyclin-like" evidence="6">
    <location>
        <begin position="49"/>
        <end position="138"/>
    </location>
</feature>
<evidence type="ECO:0000256" key="3">
    <source>
        <dbReference type="ARBA" id="ARBA00023127"/>
    </source>
</evidence>
<dbReference type="Gene3D" id="1.10.472.10">
    <property type="entry name" value="Cyclin-like"/>
    <property type="match status" value="2"/>
</dbReference>
<organism evidence="7 8">
    <name type="scientific">Genlisea aurea</name>
    <dbReference type="NCBI Taxonomy" id="192259"/>
    <lineage>
        <taxon>Eukaryota</taxon>
        <taxon>Viridiplantae</taxon>
        <taxon>Streptophyta</taxon>
        <taxon>Embryophyta</taxon>
        <taxon>Tracheophyta</taxon>
        <taxon>Spermatophyta</taxon>
        <taxon>Magnoliopsida</taxon>
        <taxon>eudicotyledons</taxon>
        <taxon>Gunneridae</taxon>
        <taxon>Pentapetalae</taxon>
        <taxon>asterids</taxon>
        <taxon>lamiids</taxon>
        <taxon>Lamiales</taxon>
        <taxon>Lentibulariaceae</taxon>
        <taxon>Genlisea</taxon>
    </lineage>
</organism>
<evidence type="ECO:0000256" key="5">
    <source>
        <dbReference type="RuleBase" id="RU000383"/>
    </source>
</evidence>
<gene>
    <name evidence="7" type="ORF">M569_04420</name>
</gene>
<protein>
    <recommendedName>
        <fullName evidence="6">Cyclin-like domain-containing protein</fullName>
    </recommendedName>
</protein>
<keyword evidence="2" id="KW-0132">Cell division</keyword>
<feature type="non-terminal residue" evidence="7">
    <location>
        <position position="1"/>
    </location>
</feature>
<sequence length="244" mass="27383">ALLLLPLLKQDLMWDDEELQTLFSKQEESFAGETAAVSGGDLPRKEAVEWVLRINSHYGFSASTAILAVSYLDRFLSGRSFQKEKPWMVQLAAVACLSLAAKVEETYVPLLLDLQVEGATKYAFEAKTIQRMELLILSSLKWRMNSVTPLSFIDHGMRRLGLKNSNDDNLNWEFLRRCENLLLIIISDSRFRRYSPSVLAGATMIYASGNGGAAVDECQVISMLRISIEEVKQCCNFLSETSAK</sequence>
<evidence type="ECO:0000256" key="4">
    <source>
        <dbReference type="ARBA" id="ARBA00023306"/>
    </source>
</evidence>
<dbReference type="SUPFAM" id="SSF47954">
    <property type="entry name" value="Cyclin-like"/>
    <property type="match status" value="2"/>
</dbReference>
<evidence type="ECO:0000256" key="2">
    <source>
        <dbReference type="ARBA" id="ARBA00022618"/>
    </source>
</evidence>
<keyword evidence="3 5" id="KW-0195">Cyclin</keyword>
<keyword evidence="8" id="KW-1185">Reference proteome</keyword>
<evidence type="ECO:0000313" key="8">
    <source>
        <dbReference type="Proteomes" id="UP000015453"/>
    </source>
</evidence>
<accession>S8CSW9</accession>
<dbReference type="Pfam" id="PF00134">
    <property type="entry name" value="Cyclin_N"/>
    <property type="match status" value="1"/>
</dbReference>
<proteinExistence type="inferred from homology"/>
<comment type="similarity">
    <text evidence="1">Belongs to the cyclin family. Cyclin D subfamily.</text>
</comment>
<dbReference type="InterPro" id="IPR004367">
    <property type="entry name" value="Cyclin_C-dom"/>
</dbReference>
<dbReference type="OrthoDB" id="886288at2759"/>
<keyword evidence="4" id="KW-0131">Cell cycle</keyword>
<dbReference type="EMBL" id="AUSU01001720">
    <property type="protein sequence ID" value="EPS70339.1"/>
    <property type="molecule type" value="Genomic_DNA"/>
</dbReference>
<name>S8CSW9_9LAMI</name>
<dbReference type="Proteomes" id="UP000015453">
    <property type="component" value="Unassembled WGS sequence"/>
</dbReference>
<dbReference type="CDD" id="cd20543">
    <property type="entry name" value="CYCLIN_AtCycD-like_rpt1"/>
    <property type="match status" value="1"/>
</dbReference>
<dbReference type="InterPro" id="IPR006671">
    <property type="entry name" value="Cyclin_N"/>
</dbReference>
<evidence type="ECO:0000256" key="1">
    <source>
        <dbReference type="ARBA" id="ARBA00009065"/>
    </source>
</evidence>
<dbReference type="FunFam" id="1.10.472.10:FF:000060">
    <property type="entry name" value="D6-type cyclin"/>
    <property type="match status" value="1"/>
</dbReference>
<dbReference type="Pfam" id="PF02984">
    <property type="entry name" value="Cyclin_C"/>
    <property type="match status" value="1"/>
</dbReference>
<dbReference type="InterPro" id="IPR048258">
    <property type="entry name" value="Cyclins_cyclin-box"/>
</dbReference>